<protein>
    <submittedName>
        <fullName evidence="1">Uncharacterized protein</fullName>
    </submittedName>
</protein>
<reference evidence="1" key="1">
    <citation type="thesis" date="2021" institute="BYU ScholarsArchive" country="Provo, UT, USA">
        <title>Applications of and Algorithms for Genome Assembly and Genomic Analyses with an Emphasis on Marine Teleosts.</title>
        <authorList>
            <person name="Pickett B.D."/>
        </authorList>
    </citation>
    <scope>NUCLEOTIDE SEQUENCE</scope>
    <source>
        <strain evidence="1">HI-2016</strain>
    </source>
</reference>
<dbReference type="AlphaFoldDB" id="A0A8T2NA79"/>
<evidence type="ECO:0000313" key="1">
    <source>
        <dbReference type="EMBL" id="KAG9336854.1"/>
    </source>
</evidence>
<gene>
    <name evidence="1" type="ORF">JZ751_003202</name>
</gene>
<organism evidence="1 2">
    <name type="scientific">Albula glossodonta</name>
    <name type="common">roundjaw bonefish</name>
    <dbReference type="NCBI Taxonomy" id="121402"/>
    <lineage>
        <taxon>Eukaryota</taxon>
        <taxon>Metazoa</taxon>
        <taxon>Chordata</taxon>
        <taxon>Craniata</taxon>
        <taxon>Vertebrata</taxon>
        <taxon>Euteleostomi</taxon>
        <taxon>Actinopterygii</taxon>
        <taxon>Neopterygii</taxon>
        <taxon>Teleostei</taxon>
        <taxon>Albuliformes</taxon>
        <taxon>Albulidae</taxon>
        <taxon>Albula</taxon>
    </lineage>
</organism>
<dbReference type="EMBL" id="JAFBMS010000102">
    <property type="protein sequence ID" value="KAG9336854.1"/>
    <property type="molecule type" value="Genomic_DNA"/>
</dbReference>
<evidence type="ECO:0000313" key="2">
    <source>
        <dbReference type="Proteomes" id="UP000824540"/>
    </source>
</evidence>
<proteinExistence type="predicted"/>
<keyword evidence="2" id="KW-1185">Reference proteome</keyword>
<name>A0A8T2NA79_9TELE</name>
<accession>A0A8T2NA79</accession>
<dbReference type="Proteomes" id="UP000824540">
    <property type="component" value="Unassembled WGS sequence"/>
</dbReference>
<comment type="caution">
    <text evidence="1">The sequence shown here is derived from an EMBL/GenBank/DDBJ whole genome shotgun (WGS) entry which is preliminary data.</text>
</comment>
<sequence length="125" mass="13764">MSTYRCFLVNSVTAETGSTKEAEMGVPSHDARSTRKWVSSNCRPQLFRVFITRAPEVVPSREVTRTDPTFAISLWPLRELSCQRRSGSEFLSMSACLSACPPRAAVNLGEYPTAGIRSSPTQAYG</sequence>